<gene>
    <name evidence="2" type="ORF">ABC974_06815</name>
</gene>
<reference evidence="2 3" key="1">
    <citation type="submission" date="2024-05" db="EMBL/GenBank/DDBJ databases">
        <authorList>
            <person name="Liu Q."/>
            <person name="Xin Y.-H."/>
        </authorList>
    </citation>
    <scope>NUCLEOTIDE SEQUENCE [LARGE SCALE GENOMIC DNA]</scope>
    <source>
        <strain evidence="2 3">CGMCC 1.10181</strain>
    </source>
</reference>
<dbReference type="EMBL" id="JBDIME010000004">
    <property type="protein sequence ID" value="MEN2789328.1"/>
    <property type="molecule type" value="Genomic_DNA"/>
</dbReference>
<organism evidence="2 3">
    <name type="scientific">Sphingomonas oligophenolica</name>
    <dbReference type="NCBI Taxonomy" id="301154"/>
    <lineage>
        <taxon>Bacteria</taxon>
        <taxon>Pseudomonadati</taxon>
        <taxon>Pseudomonadota</taxon>
        <taxon>Alphaproteobacteria</taxon>
        <taxon>Sphingomonadales</taxon>
        <taxon>Sphingomonadaceae</taxon>
        <taxon>Sphingomonas</taxon>
    </lineage>
</organism>
<dbReference type="Proteomes" id="UP001419910">
    <property type="component" value="Unassembled WGS sequence"/>
</dbReference>
<dbReference type="Pfam" id="PF21834">
    <property type="entry name" value="DUF6894"/>
    <property type="match status" value="1"/>
</dbReference>
<feature type="domain" description="DUF6894" evidence="1">
    <location>
        <begin position="3"/>
        <end position="69"/>
    </location>
</feature>
<evidence type="ECO:0000313" key="2">
    <source>
        <dbReference type="EMBL" id="MEN2789328.1"/>
    </source>
</evidence>
<sequence length="84" mass="9014">MCRYFFHLVNDSSSIPDKEGQELANREAACAVARRTAGELIAHEVGAGRDIVHLTIMIDDEAGARVANLKAVANVVVSENPLVP</sequence>
<proteinExistence type="predicted"/>
<protein>
    <recommendedName>
        <fullName evidence="1">DUF6894 domain-containing protein</fullName>
    </recommendedName>
</protein>
<evidence type="ECO:0000313" key="3">
    <source>
        <dbReference type="Proteomes" id="UP001419910"/>
    </source>
</evidence>
<accession>A0ABU9Y0J6</accession>
<dbReference type="InterPro" id="IPR054189">
    <property type="entry name" value="DUF6894"/>
</dbReference>
<dbReference type="RefSeq" id="WP_343887371.1">
    <property type="nucleotide sequence ID" value="NZ_BAAAEH010000002.1"/>
</dbReference>
<comment type="caution">
    <text evidence="2">The sequence shown here is derived from an EMBL/GenBank/DDBJ whole genome shotgun (WGS) entry which is preliminary data.</text>
</comment>
<evidence type="ECO:0000259" key="1">
    <source>
        <dbReference type="Pfam" id="PF21834"/>
    </source>
</evidence>
<name>A0ABU9Y0J6_9SPHN</name>
<keyword evidence="3" id="KW-1185">Reference proteome</keyword>